<dbReference type="Proteomes" id="UP000605897">
    <property type="component" value="Unassembled WGS sequence"/>
</dbReference>
<feature type="region of interest" description="Disordered" evidence="1">
    <location>
        <begin position="52"/>
        <end position="73"/>
    </location>
</feature>
<dbReference type="RefSeq" id="WP_191248919.1">
    <property type="nucleotide sequence ID" value="NZ_BNAU01000011.1"/>
</dbReference>
<proteinExistence type="predicted"/>
<evidence type="ECO:0000256" key="1">
    <source>
        <dbReference type="SAM" id="MobiDB-lite"/>
    </source>
</evidence>
<gene>
    <name evidence="2" type="ORF">GCM10017786_69880</name>
</gene>
<reference evidence="3" key="1">
    <citation type="journal article" date="2019" name="Int. J. Syst. Evol. Microbiol.">
        <title>The Global Catalogue of Microorganisms (GCM) 10K type strain sequencing project: providing services to taxonomists for standard genome sequencing and annotation.</title>
        <authorList>
            <consortium name="The Broad Institute Genomics Platform"/>
            <consortium name="The Broad Institute Genome Sequencing Center for Infectious Disease"/>
            <person name="Wu L."/>
            <person name="Ma J."/>
        </authorList>
    </citation>
    <scope>NUCLEOTIDE SEQUENCE [LARGE SCALE GENOMIC DNA]</scope>
    <source>
        <strain evidence="3">CGMCC 4.7677</strain>
    </source>
</reference>
<accession>A0ABQ3JJN2</accession>
<dbReference type="EMBL" id="BNAU01000011">
    <property type="protein sequence ID" value="GHF25721.1"/>
    <property type="molecule type" value="Genomic_DNA"/>
</dbReference>
<evidence type="ECO:0000313" key="3">
    <source>
        <dbReference type="Proteomes" id="UP000605897"/>
    </source>
</evidence>
<comment type="caution">
    <text evidence="2">The sequence shown here is derived from an EMBL/GenBank/DDBJ whole genome shotgun (WGS) entry which is preliminary data.</text>
</comment>
<organism evidence="2 3">
    <name type="scientific">Amycolatopsis deserti</name>
    <dbReference type="NCBI Taxonomy" id="185696"/>
    <lineage>
        <taxon>Bacteria</taxon>
        <taxon>Bacillati</taxon>
        <taxon>Actinomycetota</taxon>
        <taxon>Actinomycetes</taxon>
        <taxon>Pseudonocardiales</taxon>
        <taxon>Pseudonocardiaceae</taxon>
        <taxon>Amycolatopsis</taxon>
    </lineage>
</organism>
<sequence>MTERTAMLHGDTVYRIHWKLGTDLLVGVCYCGAEHESEDPVELWEWLLAHPDGHDGPAEPAGDPVLAGAGRSR</sequence>
<name>A0ABQ3JJN2_9PSEU</name>
<keyword evidence="3" id="KW-1185">Reference proteome</keyword>
<evidence type="ECO:0000313" key="2">
    <source>
        <dbReference type="EMBL" id="GHF25721.1"/>
    </source>
</evidence>
<protein>
    <submittedName>
        <fullName evidence="2">Uncharacterized protein</fullName>
    </submittedName>
</protein>